<keyword evidence="3" id="KW-0819">tRNA processing</keyword>
<dbReference type="NCBIfam" id="TIGR00449">
    <property type="entry name" value="tgt_general"/>
    <property type="match status" value="1"/>
</dbReference>
<dbReference type="GO" id="GO:0002099">
    <property type="term" value="P:tRNA wobble guanine modification"/>
    <property type="evidence" value="ECO:0007669"/>
    <property type="project" value="TreeGrafter"/>
</dbReference>
<evidence type="ECO:0000256" key="3">
    <source>
        <dbReference type="ARBA" id="ARBA00022694"/>
    </source>
</evidence>
<dbReference type="InterPro" id="IPR050076">
    <property type="entry name" value="ArchSynthase1/Queuine_TRR"/>
</dbReference>
<protein>
    <recommendedName>
        <fullName evidence="4">tRNA-guanine(15) transglycosylase-like domain-containing protein</fullName>
    </recommendedName>
</protein>
<dbReference type="AlphaFoldDB" id="X1CGY0"/>
<dbReference type="SUPFAM" id="SSF51713">
    <property type="entry name" value="tRNA-guanine transglycosylase"/>
    <property type="match status" value="1"/>
</dbReference>
<keyword evidence="2" id="KW-0808">Transferase</keyword>
<dbReference type="Gene3D" id="3.20.20.105">
    <property type="entry name" value="Queuine tRNA-ribosyltransferase-like"/>
    <property type="match status" value="1"/>
</dbReference>
<gene>
    <name evidence="5" type="ORF">S01H4_48548</name>
</gene>
<dbReference type="NCBIfam" id="TIGR00430">
    <property type="entry name" value="Q_tRNA_tgt"/>
    <property type="match status" value="1"/>
</dbReference>
<dbReference type="Pfam" id="PF01702">
    <property type="entry name" value="TGT"/>
    <property type="match status" value="1"/>
</dbReference>
<dbReference type="InterPro" id="IPR002616">
    <property type="entry name" value="tRNA_ribo_trans-like"/>
</dbReference>
<feature type="non-terminal residue" evidence="5">
    <location>
        <position position="276"/>
    </location>
</feature>
<evidence type="ECO:0000256" key="2">
    <source>
        <dbReference type="ARBA" id="ARBA00022679"/>
    </source>
</evidence>
<proteinExistence type="predicted"/>
<dbReference type="PANTHER" id="PTHR46499">
    <property type="entry name" value="QUEUINE TRNA-RIBOSYLTRANSFERASE"/>
    <property type="match status" value="1"/>
</dbReference>
<evidence type="ECO:0000313" key="5">
    <source>
        <dbReference type="EMBL" id="GAG92367.1"/>
    </source>
</evidence>
<dbReference type="InterPro" id="IPR004803">
    <property type="entry name" value="TGT"/>
</dbReference>
<comment type="caution">
    <text evidence="5">The sequence shown here is derived from an EMBL/GenBank/DDBJ whole genome shotgun (WGS) entry which is preliminary data.</text>
</comment>
<dbReference type="InterPro" id="IPR036511">
    <property type="entry name" value="TGT-like_sf"/>
</dbReference>
<feature type="domain" description="tRNA-guanine(15) transglycosylase-like" evidence="4">
    <location>
        <begin position="1"/>
        <end position="274"/>
    </location>
</feature>
<reference evidence="5" key="1">
    <citation type="journal article" date="2014" name="Front. Microbiol.">
        <title>High frequency of phylogenetically diverse reductive dehalogenase-homologous genes in deep subseafloor sedimentary metagenomes.</title>
        <authorList>
            <person name="Kawai M."/>
            <person name="Futagami T."/>
            <person name="Toyoda A."/>
            <person name="Takaki Y."/>
            <person name="Nishi S."/>
            <person name="Hori S."/>
            <person name="Arai W."/>
            <person name="Tsubouchi T."/>
            <person name="Morono Y."/>
            <person name="Uchiyama I."/>
            <person name="Ito T."/>
            <person name="Fujiyama A."/>
            <person name="Inagaki F."/>
            <person name="Takami H."/>
        </authorList>
    </citation>
    <scope>NUCLEOTIDE SEQUENCE</scope>
    <source>
        <strain evidence="5">Expedition CK06-06</strain>
    </source>
</reference>
<sequence>MTDSGGFQVFSLSKIRKIIDNGVEFKSIIDGSSHFFTPEDVIKMQYQIGSDIIMVLDECIPFNEDYNYTLNAAKRTLKWAEVSLKVKNKIDFNEEARIFGIVQGGFIKNLRKFCAQSISEMSFDGIAIGGLSVGEKRVQTLDILNYTVEFLDNKKPLYFMGLGDPVGIVEAIGSGIDMFDCAMPTRISRNGSAFTSGGRINIKNKKYTCDFNPLDEKCSCYTCRNYTRSYIKHLFKSKEILSSVLLTIHNLYFIFNLVKQSRDAIISGDFESFRLD</sequence>
<keyword evidence="1" id="KW-0328">Glycosyltransferase</keyword>
<dbReference type="EMBL" id="BART01027379">
    <property type="protein sequence ID" value="GAG92367.1"/>
    <property type="molecule type" value="Genomic_DNA"/>
</dbReference>
<evidence type="ECO:0000256" key="1">
    <source>
        <dbReference type="ARBA" id="ARBA00022676"/>
    </source>
</evidence>
<name>X1CGY0_9ZZZZ</name>
<organism evidence="5">
    <name type="scientific">marine sediment metagenome</name>
    <dbReference type="NCBI Taxonomy" id="412755"/>
    <lineage>
        <taxon>unclassified sequences</taxon>
        <taxon>metagenomes</taxon>
        <taxon>ecological metagenomes</taxon>
    </lineage>
</organism>
<evidence type="ECO:0000259" key="4">
    <source>
        <dbReference type="Pfam" id="PF01702"/>
    </source>
</evidence>
<accession>X1CGY0</accession>
<dbReference type="GO" id="GO:0008479">
    <property type="term" value="F:tRNA-guanosine(34) queuine transglycosylase activity"/>
    <property type="evidence" value="ECO:0007669"/>
    <property type="project" value="InterPro"/>
</dbReference>
<dbReference type="PANTHER" id="PTHR46499:SF1">
    <property type="entry name" value="QUEUINE TRNA-RIBOSYLTRANSFERASE"/>
    <property type="match status" value="1"/>
</dbReference>
<dbReference type="GO" id="GO:0005737">
    <property type="term" value="C:cytoplasm"/>
    <property type="evidence" value="ECO:0007669"/>
    <property type="project" value="TreeGrafter"/>
</dbReference>